<dbReference type="AlphaFoldDB" id="A0AAP2Z4V5"/>
<evidence type="ECO:0000256" key="1">
    <source>
        <dbReference type="SAM" id="Phobius"/>
    </source>
</evidence>
<comment type="caution">
    <text evidence="2">The sequence shown here is derived from an EMBL/GenBank/DDBJ whole genome shotgun (WGS) entry which is preliminary data.</text>
</comment>
<keyword evidence="1" id="KW-0472">Membrane</keyword>
<evidence type="ECO:0000313" key="3">
    <source>
        <dbReference type="Proteomes" id="UP001321018"/>
    </source>
</evidence>
<organism evidence="2 3">
    <name type="scientific">Natronoglomus mannanivorans</name>
    <dbReference type="NCBI Taxonomy" id="2979990"/>
    <lineage>
        <taxon>Archaea</taxon>
        <taxon>Methanobacteriati</taxon>
        <taxon>Methanobacteriota</taxon>
        <taxon>Stenosarchaea group</taxon>
        <taxon>Halobacteria</taxon>
        <taxon>Halobacteriales</taxon>
        <taxon>Natrialbaceae</taxon>
        <taxon>Natronoglomus</taxon>
    </lineage>
</organism>
<reference evidence="2" key="1">
    <citation type="submission" date="2022-09" db="EMBL/GenBank/DDBJ databases">
        <title>Enrichment on poylsaccharides allowed isolation of novel metabolic and taxonomic groups of Haloarchaea.</title>
        <authorList>
            <person name="Sorokin D.Y."/>
            <person name="Elcheninov A.G."/>
            <person name="Khizhniak T.V."/>
            <person name="Kolganova T.V."/>
            <person name="Kublanov I.V."/>
        </authorList>
    </citation>
    <scope>NUCLEOTIDE SEQUENCE</scope>
    <source>
        <strain evidence="2">AArc-xg1-1</strain>
    </source>
</reference>
<feature type="transmembrane region" description="Helical" evidence="1">
    <location>
        <begin position="20"/>
        <end position="39"/>
    </location>
</feature>
<name>A0AAP2Z4V5_9EURY</name>
<gene>
    <name evidence="2" type="ORF">OB960_24885</name>
</gene>
<feature type="transmembrane region" description="Helical" evidence="1">
    <location>
        <begin position="51"/>
        <end position="73"/>
    </location>
</feature>
<protein>
    <submittedName>
        <fullName evidence="2">Uncharacterized protein</fullName>
    </submittedName>
</protein>
<accession>A0AAP2Z4V5</accession>
<dbReference type="Proteomes" id="UP001321018">
    <property type="component" value="Unassembled WGS sequence"/>
</dbReference>
<proteinExistence type="predicted"/>
<evidence type="ECO:0000313" key="2">
    <source>
        <dbReference type="EMBL" id="MCU4744610.1"/>
    </source>
</evidence>
<dbReference type="RefSeq" id="WP_338006417.1">
    <property type="nucleotide sequence ID" value="NZ_JAOPKA010000034.1"/>
</dbReference>
<keyword evidence="1" id="KW-1133">Transmembrane helix</keyword>
<keyword evidence="1" id="KW-0812">Transmembrane</keyword>
<sequence length="74" mass="8360">MLNEVQQIIDDSQYDNWEVYFLIWAAFISLCIYAEFRPVIGMLRSLDTTTFGYGIALGEVFIAALQGIIVGMFG</sequence>
<dbReference type="EMBL" id="JAOPKA010000034">
    <property type="protein sequence ID" value="MCU4744610.1"/>
    <property type="molecule type" value="Genomic_DNA"/>
</dbReference>